<dbReference type="InterPro" id="IPR036100">
    <property type="entry name" value="QueA_sf"/>
</dbReference>
<evidence type="ECO:0000256" key="4">
    <source>
        <dbReference type="ARBA" id="ARBA00022785"/>
    </source>
</evidence>
<dbReference type="InterPro" id="IPR042119">
    <property type="entry name" value="QueA_dom2"/>
</dbReference>
<evidence type="ECO:0000256" key="2">
    <source>
        <dbReference type="ARBA" id="ARBA00022679"/>
    </source>
</evidence>
<reference evidence="5" key="4">
    <citation type="submission" date="2023-08" db="EMBL/GenBank/DDBJ databases">
        <authorList>
            <person name="Guima S.E.S."/>
            <person name="Martins L.F."/>
            <person name="Silva A.M."/>
            <person name="Setubal J.C."/>
        </authorList>
    </citation>
    <scope>NUCLEOTIDE SEQUENCE</scope>
    <source>
        <strain evidence="5">ZC4RG45</strain>
    </source>
</reference>
<dbReference type="Proteomes" id="UP000249324">
    <property type="component" value="Unassembled WGS sequence"/>
</dbReference>
<evidence type="ECO:0000313" key="7">
    <source>
        <dbReference type="Proteomes" id="UP000249324"/>
    </source>
</evidence>
<reference evidence="6" key="1">
    <citation type="submission" date="2018-05" db="EMBL/GenBank/DDBJ databases">
        <authorList>
            <person name="Lanie J.A."/>
            <person name="Ng W.-L."/>
            <person name="Kazmierczak K.M."/>
            <person name="Andrzejewski T.M."/>
            <person name="Davidsen T.M."/>
            <person name="Wayne K.J."/>
            <person name="Tettelin H."/>
            <person name="Glass J.I."/>
            <person name="Rusch D."/>
            <person name="Podicherti R."/>
            <person name="Tsui H.-C.T."/>
            <person name="Winkler M.E."/>
        </authorList>
    </citation>
    <scope>NUCLEOTIDE SEQUENCE</scope>
    <source>
        <strain evidence="6">ZC4RG45</strain>
    </source>
</reference>
<dbReference type="PANTHER" id="PTHR30307:SF0">
    <property type="entry name" value="S-ADENOSYLMETHIONINE:TRNA RIBOSYLTRANSFERASE-ISOMERASE"/>
    <property type="match status" value="1"/>
</dbReference>
<dbReference type="Pfam" id="PF02547">
    <property type="entry name" value="Queuosine_synth"/>
    <property type="match status" value="1"/>
</dbReference>
<keyword evidence="1" id="KW-0963">Cytoplasm</keyword>
<dbReference type="Gene3D" id="3.40.1780.10">
    <property type="entry name" value="QueA-like"/>
    <property type="match status" value="1"/>
</dbReference>
<dbReference type="Gene3D" id="2.40.10.240">
    <property type="entry name" value="QueA-like"/>
    <property type="match status" value="1"/>
</dbReference>
<dbReference type="EMBL" id="QGUI02000181">
    <property type="protein sequence ID" value="MFO7193227.1"/>
    <property type="molecule type" value="Genomic_DNA"/>
</dbReference>
<sequence>MSTRFAVPESAEATAPPEWRGFERDDVRLLVATRSGRHLTRFRDLPAWLAPGDLLVVNTSATLPAAVDGQYRDGTLPVHVALELDNGDWVVELREPDGTGWRSGVAPGEHVRLPGEVLLKLIVPYPDADAAESRLWRATTAPAVSRTEYLRSYGRPITYGYMGGAFPLAAYQTVYATEPGSAEMPSAGRPFTAELLVRLMARGVIVAPVVLHAGVSSPEVHEPPTPEPFIVPDATARLVALARASGRRVIAVGTTVVRALESAGHERGTSGWTDLVLGPDRPARVVSGLITGLHDPQASHLSLLDAVAGKELVDAAYADAVEHRLLWHEFGDSMVLLP</sequence>
<dbReference type="AlphaFoldDB" id="A0A2W4J897"/>
<dbReference type="GO" id="GO:0051075">
    <property type="term" value="F:S-adenosylmethionine:tRNA ribosyltransferase-isomerase activity"/>
    <property type="evidence" value="ECO:0007669"/>
    <property type="project" value="TreeGrafter"/>
</dbReference>
<keyword evidence="3" id="KW-0949">S-adenosyl-L-methionine</keyword>
<reference evidence="5" key="2">
    <citation type="submission" date="2018-05" db="EMBL/GenBank/DDBJ databases">
        <authorList>
            <person name="Moura L."/>
            <person name="Setubal J.C."/>
        </authorList>
    </citation>
    <scope>NUCLEOTIDE SEQUENCE</scope>
    <source>
        <strain evidence="5">ZC4RG45</strain>
    </source>
</reference>
<dbReference type="STRING" id="1111738.GCA_000427905_00683"/>
<gene>
    <name evidence="5" type="ORF">DIU77_013375</name>
    <name evidence="6" type="ORF">DIU77_14620</name>
</gene>
<reference evidence="5 7" key="3">
    <citation type="journal article" date="2021" name="BMC Genomics">
        <title>Genome-resolved metagenome and metatranscriptome analyses of thermophilic composting reveal key bacterial players and their metabolic interactions.</title>
        <authorList>
            <person name="Braga L.P.P."/>
            <person name="Pereira R.V."/>
            <person name="Martins L.F."/>
            <person name="Moura L.M.S."/>
            <person name="Sanchez F.B."/>
            <person name="Patane J.S.L."/>
            <person name="da Silva A.M."/>
            <person name="Setubal J.C."/>
        </authorList>
    </citation>
    <scope>NUCLEOTIDE SEQUENCE [LARGE SCALE GENOMIC DNA]</scope>
    <source>
        <strain evidence="5">ZC4RG45</strain>
    </source>
</reference>
<name>A0A2W4J897_9PSEU</name>
<keyword evidence="2" id="KW-0808">Transferase</keyword>
<dbReference type="EMBL" id="QGUI01000612">
    <property type="protein sequence ID" value="PZM94245.1"/>
    <property type="molecule type" value="Genomic_DNA"/>
</dbReference>
<dbReference type="PANTHER" id="PTHR30307">
    <property type="entry name" value="S-ADENOSYLMETHIONINE:TRNA RIBOSYLTRANSFERASE-ISOMERASE"/>
    <property type="match status" value="1"/>
</dbReference>
<evidence type="ECO:0000256" key="3">
    <source>
        <dbReference type="ARBA" id="ARBA00022691"/>
    </source>
</evidence>
<protein>
    <submittedName>
        <fullName evidence="6">Queuosine biosynthesis protein</fullName>
    </submittedName>
    <submittedName>
        <fullName evidence="5">S-adenosylmethionine:tRNA ribosyltransferase-isomerase</fullName>
    </submittedName>
</protein>
<keyword evidence="4" id="KW-0671">Queuosine biosynthesis</keyword>
<evidence type="ECO:0000256" key="1">
    <source>
        <dbReference type="ARBA" id="ARBA00022490"/>
    </source>
</evidence>
<dbReference type="GO" id="GO:0008616">
    <property type="term" value="P:tRNA queuosine(34) biosynthetic process"/>
    <property type="evidence" value="ECO:0007669"/>
    <property type="project" value="UniProtKB-KW"/>
</dbReference>
<evidence type="ECO:0000313" key="5">
    <source>
        <dbReference type="EMBL" id="MFO7193227.1"/>
    </source>
</evidence>
<accession>A0A2W4J897</accession>
<proteinExistence type="predicted"/>
<organism evidence="6">
    <name type="scientific">Thermocrispum agreste</name>
    <dbReference type="NCBI Taxonomy" id="37925"/>
    <lineage>
        <taxon>Bacteria</taxon>
        <taxon>Bacillati</taxon>
        <taxon>Actinomycetota</taxon>
        <taxon>Actinomycetes</taxon>
        <taxon>Pseudonocardiales</taxon>
        <taxon>Pseudonocardiaceae</taxon>
        <taxon>Thermocrispum</taxon>
    </lineage>
</organism>
<dbReference type="InterPro" id="IPR003699">
    <property type="entry name" value="QueA"/>
</dbReference>
<evidence type="ECO:0000313" key="6">
    <source>
        <dbReference type="EMBL" id="PZM94245.1"/>
    </source>
</evidence>
<dbReference type="SUPFAM" id="SSF111337">
    <property type="entry name" value="QueA-like"/>
    <property type="match status" value="1"/>
</dbReference>
<dbReference type="InterPro" id="IPR042118">
    <property type="entry name" value="QueA_dom1"/>
</dbReference>
<comment type="caution">
    <text evidence="6">The sequence shown here is derived from an EMBL/GenBank/DDBJ whole genome shotgun (WGS) entry which is preliminary data.</text>
</comment>